<dbReference type="AlphaFoldDB" id="A0A2P2Q3R9"/>
<proteinExistence type="predicted"/>
<name>A0A2P2Q3R9_RHIMU</name>
<evidence type="ECO:0000313" key="1">
    <source>
        <dbReference type="EMBL" id="MBX61628.1"/>
    </source>
</evidence>
<dbReference type="EMBL" id="GGEC01081144">
    <property type="protein sequence ID" value="MBX61628.1"/>
    <property type="molecule type" value="Transcribed_RNA"/>
</dbReference>
<sequence length="43" mass="5080">MKFQQLRNQEKNQGSILFLQLTCSSHAMPICNTRTAIFMERTY</sequence>
<reference evidence="1" key="1">
    <citation type="submission" date="2018-02" db="EMBL/GenBank/DDBJ databases">
        <title>Rhizophora mucronata_Transcriptome.</title>
        <authorList>
            <person name="Meera S.P."/>
            <person name="Sreeshan A."/>
            <person name="Augustine A."/>
        </authorList>
    </citation>
    <scope>NUCLEOTIDE SEQUENCE</scope>
    <source>
        <tissue evidence="1">Leaf</tissue>
    </source>
</reference>
<protein>
    <submittedName>
        <fullName evidence="1">Uncharacterized protein</fullName>
    </submittedName>
</protein>
<accession>A0A2P2Q3R9</accession>
<organism evidence="1">
    <name type="scientific">Rhizophora mucronata</name>
    <name type="common">Asiatic mangrove</name>
    <dbReference type="NCBI Taxonomy" id="61149"/>
    <lineage>
        <taxon>Eukaryota</taxon>
        <taxon>Viridiplantae</taxon>
        <taxon>Streptophyta</taxon>
        <taxon>Embryophyta</taxon>
        <taxon>Tracheophyta</taxon>
        <taxon>Spermatophyta</taxon>
        <taxon>Magnoliopsida</taxon>
        <taxon>eudicotyledons</taxon>
        <taxon>Gunneridae</taxon>
        <taxon>Pentapetalae</taxon>
        <taxon>rosids</taxon>
        <taxon>fabids</taxon>
        <taxon>Malpighiales</taxon>
        <taxon>Rhizophoraceae</taxon>
        <taxon>Rhizophora</taxon>
    </lineage>
</organism>